<dbReference type="Gramene" id="ERN00314">
    <property type="protein sequence ID" value="ERN00314"/>
    <property type="gene ID" value="AMTR_s00107p00134310"/>
</dbReference>
<feature type="compositionally biased region" description="Basic and acidic residues" evidence="1">
    <location>
        <begin position="298"/>
        <end position="365"/>
    </location>
</feature>
<organism evidence="3 4">
    <name type="scientific">Amborella trichopoda</name>
    <dbReference type="NCBI Taxonomy" id="13333"/>
    <lineage>
        <taxon>Eukaryota</taxon>
        <taxon>Viridiplantae</taxon>
        <taxon>Streptophyta</taxon>
        <taxon>Embryophyta</taxon>
        <taxon>Tracheophyta</taxon>
        <taxon>Spermatophyta</taxon>
        <taxon>Magnoliopsida</taxon>
        <taxon>Amborellales</taxon>
        <taxon>Amborellaceae</taxon>
        <taxon>Amborella</taxon>
    </lineage>
</organism>
<evidence type="ECO:0000313" key="4">
    <source>
        <dbReference type="Proteomes" id="UP000017836"/>
    </source>
</evidence>
<dbReference type="Proteomes" id="UP000017836">
    <property type="component" value="Unassembled WGS sequence"/>
</dbReference>
<proteinExistence type="predicted"/>
<dbReference type="HOGENOM" id="CLU_621663_0_0_1"/>
<dbReference type="EMBL" id="KI394917">
    <property type="protein sequence ID" value="ERN00314.1"/>
    <property type="molecule type" value="Genomic_DNA"/>
</dbReference>
<keyword evidence="2" id="KW-0732">Signal</keyword>
<feature type="compositionally biased region" description="Basic and acidic residues" evidence="1">
    <location>
        <begin position="406"/>
        <end position="441"/>
    </location>
</feature>
<sequence length="441" mass="52320">MGRLLVFLSLFLSLSTLSQAQLLPEFPETQALTLHHPQNQSLKQENEPKLLLPTQKSETTHGDLPETVNSHMDSHIRNFPAESDEVPLPVFSFPSHFPAKTLPSHHVRIYLPLGFRFRCHCYQAHHKRPHDFNRYPFRFLKSMPVVEHFPGISIDFRRSQEVPGDFKLKFEGDMQFPVGPKIEFPSERSQEVPDDLKQEFEGDVPFPVSPEMEFPGEKVWGRREEERGGLGMVDEEEWKKKTEKEGLRFHGHGNEEDREKKREKRGFRFHGDDDDEENEEPREKRAYRFLGSDEKEEDGEKKREKHETRQKELKEKREKHVKRANELIEKRGKHEKRANELKEKREKAGSRFHGRRDEEDSEKKSEKRRYRFHGNDDEDKDRKEKREKHMKGENRGVSPGNRGGRKGREEREKGGFRFHEKEEREGERQFSRNGFRESSSH</sequence>
<feature type="region of interest" description="Disordered" evidence="1">
    <location>
        <begin position="201"/>
        <end position="441"/>
    </location>
</feature>
<accession>W1NY73</accession>
<feature type="compositionally biased region" description="Basic and acidic residues" evidence="1">
    <location>
        <begin position="215"/>
        <end position="228"/>
    </location>
</feature>
<feature type="signal peptide" evidence="2">
    <location>
        <begin position="1"/>
        <end position="20"/>
    </location>
</feature>
<name>W1NY73_AMBTC</name>
<feature type="chain" id="PRO_5004806913" evidence="2">
    <location>
        <begin position="21"/>
        <end position="441"/>
    </location>
</feature>
<gene>
    <name evidence="3" type="ORF">AMTR_s00107p00134310</name>
</gene>
<dbReference type="AlphaFoldDB" id="W1NY73"/>
<evidence type="ECO:0000256" key="2">
    <source>
        <dbReference type="SAM" id="SignalP"/>
    </source>
</evidence>
<protein>
    <submittedName>
        <fullName evidence="3">Uncharacterized protein</fullName>
    </submittedName>
</protein>
<reference evidence="4" key="1">
    <citation type="journal article" date="2013" name="Science">
        <title>The Amborella genome and the evolution of flowering plants.</title>
        <authorList>
            <consortium name="Amborella Genome Project"/>
        </authorList>
    </citation>
    <scope>NUCLEOTIDE SEQUENCE [LARGE SCALE GENOMIC DNA]</scope>
</reference>
<evidence type="ECO:0000313" key="3">
    <source>
        <dbReference type="EMBL" id="ERN00314.1"/>
    </source>
</evidence>
<feature type="compositionally biased region" description="Basic and acidic residues" evidence="1">
    <location>
        <begin position="237"/>
        <end position="260"/>
    </location>
</feature>
<evidence type="ECO:0000256" key="1">
    <source>
        <dbReference type="SAM" id="MobiDB-lite"/>
    </source>
</evidence>
<keyword evidence="4" id="KW-1185">Reference proteome</keyword>